<feature type="domain" description="Asparagine--tRNA ligase N-terminal" evidence="2">
    <location>
        <begin position="25"/>
        <end position="116"/>
    </location>
</feature>
<evidence type="ECO:0000259" key="2">
    <source>
        <dbReference type="Pfam" id="PF20917"/>
    </source>
</evidence>
<keyword evidence="4" id="KW-1185">Reference proteome</keyword>
<accession>A0A0R3TF79</accession>
<name>A0A0R3TF79_RODNA</name>
<sequence>MGPKGELIERYVSNKLGDDCSGDGSEEHPYKTLRRLFEVMTLEKVPQLKIYVDATEKPEEKWAEISKTQLKKKMKNYKIQSQKSAASGETATGTPAESTVTSAPSAVEIKEDLSLPAAIKSKICNLQ</sequence>
<dbReference type="Pfam" id="PF20917">
    <property type="entry name" value="AsnRS_N"/>
    <property type="match status" value="1"/>
</dbReference>
<dbReference type="InterPro" id="IPR048952">
    <property type="entry name" value="AsnRS_N"/>
</dbReference>
<reference evidence="3 4" key="2">
    <citation type="submission" date="2018-11" db="EMBL/GenBank/DDBJ databases">
        <authorList>
            <consortium name="Pathogen Informatics"/>
        </authorList>
    </citation>
    <scope>NUCLEOTIDE SEQUENCE [LARGE SCALE GENOMIC DNA]</scope>
</reference>
<dbReference type="WBParaSite" id="HNAJ_0000571901-mRNA-1">
    <property type="protein sequence ID" value="HNAJ_0000571901-mRNA-1"/>
    <property type="gene ID" value="HNAJ_0000571901"/>
</dbReference>
<organism evidence="5">
    <name type="scientific">Rodentolepis nana</name>
    <name type="common">Dwarf tapeworm</name>
    <name type="synonym">Hymenolepis nana</name>
    <dbReference type="NCBI Taxonomy" id="102285"/>
    <lineage>
        <taxon>Eukaryota</taxon>
        <taxon>Metazoa</taxon>
        <taxon>Spiralia</taxon>
        <taxon>Lophotrochozoa</taxon>
        <taxon>Platyhelminthes</taxon>
        <taxon>Cestoda</taxon>
        <taxon>Eucestoda</taxon>
        <taxon>Cyclophyllidea</taxon>
        <taxon>Hymenolepididae</taxon>
        <taxon>Rodentolepis</taxon>
    </lineage>
</organism>
<evidence type="ECO:0000313" key="5">
    <source>
        <dbReference type="WBParaSite" id="HNAJ_0000571901-mRNA-1"/>
    </source>
</evidence>
<dbReference type="OrthoDB" id="1931232at2759"/>
<evidence type="ECO:0000313" key="4">
    <source>
        <dbReference type="Proteomes" id="UP000278807"/>
    </source>
</evidence>
<evidence type="ECO:0000313" key="3">
    <source>
        <dbReference type="EMBL" id="VDO01576.1"/>
    </source>
</evidence>
<dbReference type="Proteomes" id="UP000278807">
    <property type="component" value="Unassembled WGS sequence"/>
</dbReference>
<dbReference type="AlphaFoldDB" id="A0A0R3TF79"/>
<protein>
    <submittedName>
        <fullName evidence="5">Nucleus</fullName>
    </submittedName>
</protein>
<dbReference type="EMBL" id="UZAE01005278">
    <property type="protein sequence ID" value="VDO01576.1"/>
    <property type="molecule type" value="Genomic_DNA"/>
</dbReference>
<gene>
    <name evidence="3" type="ORF">HNAJ_LOCUS5716</name>
</gene>
<feature type="region of interest" description="Disordered" evidence="1">
    <location>
        <begin position="79"/>
        <end position="107"/>
    </location>
</feature>
<feature type="compositionally biased region" description="Polar residues" evidence="1">
    <location>
        <begin position="79"/>
        <end position="104"/>
    </location>
</feature>
<dbReference type="Gene3D" id="3.30.1910.20">
    <property type="entry name" value="asparaginyl-tRNA synthetase, N-terminal domain"/>
    <property type="match status" value="1"/>
</dbReference>
<dbReference type="STRING" id="102285.A0A0R3TF79"/>
<proteinExistence type="predicted"/>
<reference evidence="5" key="1">
    <citation type="submission" date="2017-02" db="UniProtKB">
        <authorList>
            <consortium name="WormBaseParasite"/>
        </authorList>
    </citation>
    <scope>IDENTIFICATION</scope>
</reference>
<evidence type="ECO:0000256" key="1">
    <source>
        <dbReference type="SAM" id="MobiDB-lite"/>
    </source>
</evidence>